<reference evidence="2" key="1">
    <citation type="submission" date="2022-10" db="EMBL/GenBank/DDBJ databases">
        <title>Vagococcus sp. isolated from poultry meat.</title>
        <authorList>
            <person name="Johansson P."/>
            <person name="Bjorkroth J."/>
        </authorList>
    </citation>
    <scope>NUCLEOTIDE SEQUENCE</scope>
    <source>
        <strain evidence="2">PNs007</strain>
    </source>
</reference>
<dbReference type="Pfam" id="PF06161">
    <property type="entry name" value="DUF975"/>
    <property type="match status" value="1"/>
</dbReference>
<keyword evidence="3" id="KW-1185">Reference proteome</keyword>
<dbReference type="RefSeq" id="WP_275470567.1">
    <property type="nucleotide sequence ID" value="NZ_JAPDSH010000001.1"/>
</dbReference>
<organism evidence="2 3">
    <name type="scientific">Vagococcus proximus</name>
    <dbReference type="NCBI Taxonomy" id="2991417"/>
    <lineage>
        <taxon>Bacteria</taxon>
        <taxon>Bacillati</taxon>
        <taxon>Bacillota</taxon>
        <taxon>Bacilli</taxon>
        <taxon>Lactobacillales</taxon>
        <taxon>Enterococcaceae</taxon>
        <taxon>Vagococcus</taxon>
    </lineage>
</organism>
<accession>A0ABT5WYZ8</accession>
<dbReference type="PANTHER" id="PTHR40076:SF1">
    <property type="entry name" value="MEMBRANE PROTEIN"/>
    <property type="match status" value="1"/>
</dbReference>
<evidence type="ECO:0000256" key="1">
    <source>
        <dbReference type="SAM" id="Phobius"/>
    </source>
</evidence>
<name>A0ABT5WYZ8_9ENTE</name>
<keyword evidence="1" id="KW-0812">Transmembrane</keyword>
<feature type="transmembrane region" description="Helical" evidence="1">
    <location>
        <begin position="155"/>
        <end position="182"/>
    </location>
</feature>
<gene>
    <name evidence="2" type="ORF">OL233_01305</name>
</gene>
<dbReference type="PANTHER" id="PTHR40076">
    <property type="entry name" value="MEMBRANE PROTEIN-RELATED"/>
    <property type="match status" value="1"/>
</dbReference>
<feature type="transmembrane region" description="Helical" evidence="1">
    <location>
        <begin position="109"/>
        <end position="134"/>
    </location>
</feature>
<feature type="transmembrane region" description="Helical" evidence="1">
    <location>
        <begin position="36"/>
        <end position="59"/>
    </location>
</feature>
<proteinExistence type="predicted"/>
<evidence type="ECO:0000313" key="2">
    <source>
        <dbReference type="EMBL" id="MDF0478911.1"/>
    </source>
</evidence>
<evidence type="ECO:0000313" key="3">
    <source>
        <dbReference type="Proteomes" id="UP001147148"/>
    </source>
</evidence>
<dbReference type="InterPro" id="IPR010380">
    <property type="entry name" value="DUF975"/>
</dbReference>
<dbReference type="EMBL" id="JAPDSH010000001">
    <property type="protein sequence ID" value="MDF0478911.1"/>
    <property type="molecule type" value="Genomic_DNA"/>
</dbReference>
<keyword evidence="1" id="KW-1133">Transmembrane helix</keyword>
<comment type="caution">
    <text evidence="2">The sequence shown here is derived from an EMBL/GenBank/DDBJ whole genome shotgun (WGS) entry which is preliminary data.</text>
</comment>
<sequence length="289" mass="32415">MFKTSATLKRDAKHMLKGRWKDAILLNIVPSLLKVFSVWIISIVLAGGVFLALVLGSVITDEGTVSPRTEQVGGDIYDNGDLEGDDFDSLLEESEDNFVNSSGNAGSSIWSALISILIGFMTIGISFTFIEIYRDPTRKITPMADQFRMFNGKDFVPLFLIQLLMTVFTALWSMLFVIPGIIKSYSYSQSFYIYKDLSEHAETTSVSATSYITESRALMNGHKGRLFYIDLSFIGWHIVCWLTLGLGYFVLYPYINATKAAFYRDLSKDRYTAAAANATNTDEAEWTNF</sequence>
<dbReference type="Proteomes" id="UP001147148">
    <property type="component" value="Unassembled WGS sequence"/>
</dbReference>
<feature type="transmembrane region" description="Helical" evidence="1">
    <location>
        <begin position="233"/>
        <end position="255"/>
    </location>
</feature>
<protein>
    <submittedName>
        <fullName evidence="2">DUF975 family protein</fullName>
    </submittedName>
</protein>
<keyword evidence="1" id="KW-0472">Membrane</keyword>